<evidence type="ECO:0000259" key="6">
    <source>
        <dbReference type="Pfam" id="PF00155"/>
    </source>
</evidence>
<dbReference type="SUPFAM" id="SSF53383">
    <property type="entry name" value="PLP-dependent transferases"/>
    <property type="match status" value="1"/>
</dbReference>
<dbReference type="InterPro" id="IPR015424">
    <property type="entry name" value="PyrdxlP-dep_Trfase"/>
</dbReference>
<dbReference type="NCBIfam" id="TIGR04350">
    <property type="entry name" value="C_S_lyase_PatB"/>
    <property type="match status" value="1"/>
</dbReference>
<sequence>MSIFDRVAERSGGNAEKYALRQKLFGTEDVLPMWVADMDIETPLCVRDAVMKRAEHPVYGYEEMPRSAFEAQCSWMAHRHGVTLEPEDLLYSHSVVASISAAIAAFTAPGDEVVVQPPIYPPFVSTIRHSGRKVLSNPLRQDAEGIYRFDLEGLEKQITPKTKLLLLCSPHNPVGRVWERAELEALAALCLRHGIRVFADEIHSDLLFAGHRHTPFIALGEAVRAITLTAIGPGKSFNVAGLAISTVAMTDAAMRAEFKAVYDTIHFAQGTVFGHAGFEAAYREGEAWLEGLLVHLQGNIDKLSELLGRYEQIAFRPPEGTYLAWLDCRKMGFGSDKALREFFIGEARLGLSPGISFGREGSGFMRLNFAVPTPTMDAALARLEGALRAF</sequence>
<evidence type="ECO:0000256" key="3">
    <source>
        <dbReference type="ARBA" id="ARBA00022898"/>
    </source>
</evidence>
<dbReference type="EC" id="4.4.1.13" evidence="2"/>
<keyword evidence="4 7" id="KW-0456">Lyase</keyword>
<dbReference type="InterPro" id="IPR051798">
    <property type="entry name" value="Class-II_PLP-Dep_Aminotrans"/>
</dbReference>
<proteinExistence type="inferred from homology"/>
<dbReference type="PANTHER" id="PTHR43525">
    <property type="entry name" value="PROTEIN MALY"/>
    <property type="match status" value="1"/>
</dbReference>
<organism evidence="7 8">
    <name type="scientific">Sulfurimonas diazotrophicus</name>
    <dbReference type="NCBI Taxonomy" id="3131939"/>
    <lineage>
        <taxon>Bacteria</taxon>
        <taxon>Pseudomonadati</taxon>
        <taxon>Campylobacterota</taxon>
        <taxon>Epsilonproteobacteria</taxon>
        <taxon>Campylobacterales</taxon>
        <taxon>Sulfurimonadaceae</taxon>
        <taxon>Sulfurimonas</taxon>
    </lineage>
</organism>
<dbReference type="RefSeq" id="WP_345972350.1">
    <property type="nucleotide sequence ID" value="NZ_CP147920.1"/>
</dbReference>
<evidence type="ECO:0000313" key="7">
    <source>
        <dbReference type="EMBL" id="XAU14685.1"/>
    </source>
</evidence>
<dbReference type="CDD" id="cd00609">
    <property type="entry name" value="AAT_like"/>
    <property type="match status" value="1"/>
</dbReference>
<evidence type="ECO:0000313" key="8">
    <source>
        <dbReference type="Proteomes" id="UP001447842"/>
    </source>
</evidence>
<dbReference type="InterPro" id="IPR015421">
    <property type="entry name" value="PyrdxlP-dep_Trfase_major"/>
</dbReference>
<feature type="domain" description="Aminotransferase class I/classII large" evidence="6">
    <location>
        <begin position="37"/>
        <end position="383"/>
    </location>
</feature>
<dbReference type="GO" id="GO:0016829">
    <property type="term" value="F:lyase activity"/>
    <property type="evidence" value="ECO:0007669"/>
    <property type="project" value="UniProtKB-KW"/>
</dbReference>
<comment type="similarity">
    <text evidence="5">Belongs to the class-II pyridoxal-phosphate-dependent aminotransferase family. MalY/PatB cystathionine beta-lyase subfamily.</text>
</comment>
<dbReference type="InterPro" id="IPR015422">
    <property type="entry name" value="PyrdxlP-dep_Trfase_small"/>
</dbReference>
<dbReference type="Gene3D" id="3.90.1150.10">
    <property type="entry name" value="Aspartate Aminotransferase, domain 1"/>
    <property type="match status" value="1"/>
</dbReference>
<dbReference type="Pfam" id="PF00155">
    <property type="entry name" value="Aminotran_1_2"/>
    <property type="match status" value="1"/>
</dbReference>
<evidence type="ECO:0000256" key="2">
    <source>
        <dbReference type="ARBA" id="ARBA00012224"/>
    </source>
</evidence>
<keyword evidence="8" id="KW-1185">Reference proteome</keyword>
<dbReference type="PANTHER" id="PTHR43525:SF1">
    <property type="entry name" value="PROTEIN MALY"/>
    <property type="match status" value="1"/>
</dbReference>
<dbReference type="EMBL" id="CP147920">
    <property type="protein sequence ID" value="XAU14685.1"/>
    <property type="molecule type" value="Genomic_DNA"/>
</dbReference>
<accession>A0ABZ3H823</accession>
<protein>
    <recommendedName>
        <fullName evidence="2">cysteine-S-conjugate beta-lyase</fullName>
        <ecNumber evidence="2">4.4.1.13</ecNumber>
    </recommendedName>
</protein>
<gene>
    <name evidence="7" type="ORF">WCY31_10580</name>
</gene>
<name>A0ABZ3H823_9BACT</name>
<keyword evidence="3" id="KW-0663">Pyridoxal phosphate</keyword>
<comment type="cofactor">
    <cofactor evidence="1">
        <name>pyridoxal 5'-phosphate</name>
        <dbReference type="ChEBI" id="CHEBI:597326"/>
    </cofactor>
</comment>
<reference evidence="7 8" key="1">
    <citation type="submission" date="2024-03" db="EMBL/GenBank/DDBJ databases">
        <title>Sulfurimonas sp. HSL3-1.</title>
        <authorList>
            <person name="Wang S."/>
        </authorList>
    </citation>
    <scope>NUCLEOTIDE SEQUENCE [LARGE SCALE GENOMIC DNA]</scope>
    <source>
        <strain evidence="7 8">HSL3-1</strain>
    </source>
</reference>
<dbReference type="InterPro" id="IPR004839">
    <property type="entry name" value="Aminotransferase_I/II_large"/>
</dbReference>
<dbReference type="Gene3D" id="3.40.640.10">
    <property type="entry name" value="Type I PLP-dependent aspartate aminotransferase-like (Major domain)"/>
    <property type="match status" value="1"/>
</dbReference>
<evidence type="ECO:0000256" key="5">
    <source>
        <dbReference type="ARBA" id="ARBA00037974"/>
    </source>
</evidence>
<dbReference type="Proteomes" id="UP001447842">
    <property type="component" value="Chromosome"/>
</dbReference>
<evidence type="ECO:0000256" key="1">
    <source>
        <dbReference type="ARBA" id="ARBA00001933"/>
    </source>
</evidence>
<dbReference type="InterPro" id="IPR027619">
    <property type="entry name" value="C-S_lyase_PatB-like"/>
</dbReference>
<evidence type="ECO:0000256" key="4">
    <source>
        <dbReference type="ARBA" id="ARBA00023239"/>
    </source>
</evidence>